<dbReference type="InterPro" id="IPR048747">
    <property type="entry name" value="CCDC93_N"/>
</dbReference>
<dbReference type="EMBL" id="BRXZ01001784">
    <property type="protein sequence ID" value="GMH46466.1"/>
    <property type="molecule type" value="Genomic_DNA"/>
</dbReference>
<feature type="region of interest" description="Disordered" evidence="4">
    <location>
        <begin position="209"/>
        <end position="234"/>
    </location>
</feature>
<comment type="similarity">
    <text evidence="1">Belongs to the CCDC93 family.</text>
</comment>
<dbReference type="Pfam" id="PF09762">
    <property type="entry name" value="CCDC93_CC"/>
    <property type="match status" value="1"/>
</dbReference>
<accession>A0A9W6Z6C5</accession>
<comment type="caution">
    <text evidence="7">The sequence shown here is derived from an EMBL/GenBank/DDBJ whole genome shotgun (WGS) entry which is preliminary data.</text>
</comment>
<dbReference type="InterPro" id="IPR019159">
    <property type="entry name" value="CCDC93_CC"/>
</dbReference>
<feature type="domain" description="CCDC93 coiled-coil" evidence="5">
    <location>
        <begin position="175"/>
        <end position="625"/>
    </location>
</feature>
<dbReference type="AlphaFoldDB" id="A0A9W6Z6C5"/>
<feature type="coiled-coil region" evidence="3">
    <location>
        <begin position="236"/>
        <end position="270"/>
    </location>
</feature>
<evidence type="ECO:0000256" key="4">
    <source>
        <dbReference type="SAM" id="MobiDB-lite"/>
    </source>
</evidence>
<evidence type="ECO:0000313" key="8">
    <source>
        <dbReference type="Proteomes" id="UP001165082"/>
    </source>
</evidence>
<keyword evidence="2 3" id="KW-0175">Coiled coil</keyword>
<dbReference type="PANTHER" id="PTHR16441:SF0">
    <property type="entry name" value="COILED-COIL DOMAIN-CONTAINING PROTEIN 93"/>
    <property type="match status" value="1"/>
</dbReference>
<dbReference type="GO" id="GO:0006893">
    <property type="term" value="P:Golgi to plasma membrane transport"/>
    <property type="evidence" value="ECO:0007669"/>
    <property type="project" value="TreeGrafter"/>
</dbReference>
<proteinExistence type="inferred from homology"/>
<evidence type="ECO:0008006" key="9">
    <source>
        <dbReference type="Google" id="ProtNLM"/>
    </source>
</evidence>
<protein>
    <recommendedName>
        <fullName evidence="9">CCDC93 coiled-coil domain-containing protein</fullName>
    </recommendedName>
</protein>
<reference evidence="7" key="1">
    <citation type="submission" date="2022-07" db="EMBL/GenBank/DDBJ databases">
        <title>Genome analysis of Parmales, a sister group of diatoms, reveals the evolutionary specialization of diatoms from phago-mixotrophs to photoautotrophs.</title>
        <authorList>
            <person name="Ban H."/>
            <person name="Sato S."/>
            <person name="Yoshikawa S."/>
            <person name="Kazumasa Y."/>
            <person name="Nakamura Y."/>
            <person name="Ichinomiya M."/>
            <person name="Saitoh K."/>
            <person name="Sato N."/>
            <person name="Blanc-Mathieu R."/>
            <person name="Endo H."/>
            <person name="Kuwata A."/>
            <person name="Ogata H."/>
        </authorList>
    </citation>
    <scope>NUCLEOTIDE SEQUENCE</scope>
</reference>
<dbReference type="Proteomes" id="UP001165082">
    <property type="component" value="Unassembled WGS sequence"/>
</dbReference>
<evidence type="ECO:0000256" key="3">
    <source>
        <dbReference type="SAM" id="Coils"/>
    </source>
</evidence>
<gene>
    <name evidence="7" type="ORF">TrRE_jg8700</name>
</gene>
<evidence type="ECO:0000259" key="5">
    <source>
        <dbReference type="Pfam" id="PF09762"/>
    </source>
</evidence>
<organism evidence="7 8">
    <name type="scientific">Triparma retinervis</name>
    <dbReference type="NCBI Taxonomy" id="2557542"/>
    <lineage>
        <taxon>Eukaryota</taxon>
        <taxon>Sar</taxon>
        <taxon>Stramenopiles</taxon>
        <taxon>Ochrophyta</taxon>
        <taxon>Bolidophyceae</taxon>
        <taxon>Parmales</taxon>
        <taxon>Triparmaceae</taxon>
        <taxon>Triparma</taxon>
    </lineage>
</organism>
<evidence type="ECO:0000259" key="6">
    <source>
        <dbReference type="Pfam" id="PF21673"/>
    </source>
</evidence>
<dbReference type="Pfam" id="PF21673">
    <property type="entry name" value="CCDC93_N"/>
    <property type="match status" value="1"/>
</dbReference>
<dbReference type="PANTHER" id="PTHR16441">
    <property type="entry name" value="FIDIPIDINE"/>
    <property type="match status" value="1"/>
</dbReference>
<dbReference type="InterPro" id="IPR039116">
    <property type="entry name" value="CCDC93"/>
</dbReference>
<feature type="coiled-coil region" evidence="3">
    <location>
        <begin position="394"/>
        <end position="446"/>
    </location>
</feature>
<evidence type="ECO:0000313" key="7">
    <source>
        <dbReference type="EMBL" id="GMH46466.1"/>
    </source>
</evidence>
<name>A0A9W6Z6C5_9STRA</name>
<sequence>MSQTSIDTLTHSKKCLDDITSLLVSAGYPKAGDMGQSGEEFDKVVGGLAWVITSTLSTPLPISLPTLLQASSISTRISLSEILHRTLLQMEMPFEISPHQIQGVDAPALLPVVRWAVKNFMERRRLTGDAILNGGGGVEFKKLYGGTGGLYDEEETGRQVEDMQERFRVKGRKYRFKGQDDLAASGTEEQRVHKCLLEYGEKMRSYRGLRGGDGGGNEGGVSVGGTKQGKGGAGKLSAFDRQLADAQKVAEEEEKALEESRERMAAQLMQDCEELGAGAEVAGRGGVGGLVTLGKGEIGDANEEYEKMRTQMLKERQDRDEKKEIYLARKKALESDIAEGGGALEAKCGEREQGDKARAEIARMRGEVQQESAMNSKIVEEMQKLAQKEEESGQKEAMKELWELVQRNERVKREEKAFKEDCKKKMDSLRTALENFGANSNESEEERARTAEIEGIHSKILTKHEKVRQLLAQRNLQVASTSRKIDDVPTRTELIQYERRFVELYQQVALKLEETRRYYATYNTLDTTRNFLAKEVKLIDSITNNFEGAMRNKTSQEEFLQQFESIIKGVQDSLSKQEAVMKRKQDEVAEKDAEYTLVIEDQRKYFKLVKDFQEECNRNEALTLKVEELGGGN</sequence>
<feature type="domain" description="CCDC93 N-terminal" evidence="6">
    <location>
        <begin position="13"/>
        <end position="120"/>
    </location>
</feature>
<evidence type="ECO:0000256" key="2">
    <source>
        <dbReference type="ARBA" id="ARBA00023054"/>
    </source>
</evidence>
<keyword evidence="8" id="KW-1185">Reference proteome</keyword>
<evidence type="ECO:0000256" key="1">
    <source>
        <dbReference type="ARBA" id="ARBA00007219"/>
    </source>
</evidence>
<dbReference type="OrthoDB" id="16092at2759"/>